<dbReference type="GO" id="GO:0005829">
    <property type="term" value="C:cytosol"/>
    <property type="evidence" value="ECO:0007669"/>
    <property type="project" value="TreeGrafter"/>
</dbReference>
<protein>
    <submittedName>
        <fullName evidence="2">N-methylhydantoinase B</fullName>
    </submittedName>
</protein>
<dbReference type="RefSeq" id="WP_085931862.1">
    <property type="nucleotide sequence ID" value="NZ_FUWJ01000001.1"/>
</dbReference>
<proteinExistence type="predicted"/>
<dbReference type="EMBL" id="FUWJ01000001">
    <property type="protein sequence ID" value="SJZ30822.1"/>
    <property type="molecule type" value="Genomic_DNA"/>
</dbReference>
<sequence length="601" mass="64836">MDRVQASSAIDPVITAVIANRIDGVVREMTNTLLRAARSAVINSARDFSCAIVTGDNQLLACAEGLPIHIFGVHNQARAMTEFHADLAEGDAFLHNDPYSGNTHPADHCFLVPVFFEGEHLFTAAAKAHQADIGNSIPTTYHAAAKDVYEEGSLIFPAVRIQRNFETVEDVVRMCRSRIRVAGQWYGDFLAGIGAARVAERRLKELCAKYGKDTIKTFMRDWLDYSEQRMIHGIAKLPKAKLVNTGRHDPFEPLLPEGIPLKVELDIDPQAATITVDLRDNIDNIDCGFNESEACTVSSVMAGIFNSLDPEIPRNSGSFRRVKLLMREGAVVGKPRFPHSCSVATTNVADRLVNCTGAAFAQLGDGYGLAEGGVGMGVAFSVVSGKDHRYGDSPYVNQLIIANNGGPASARADGWLTYGLPVVGGLMYRDSVEIDELKHPMEFKHMRLIPGSGGAGRFRGAPGCDIAFGPKEHPVTVIYPCDGQHFAPKGVRGGADGTCAEGWHVSANGLETKLPNVTQIEVKKGELIRGLDASGAGYGDPLKRDPRRVLHDVLEKWETVTRAQAVYGVVFKGSLDDETLAVDVTATTSLRAARAAEATTA</sequence>
<dbReference type="PANTHER" id="PTHR11365">
    <property type="entry name" value="5-OXOPROLINASE RELATED"/>
    <property type="match status" value="1"/>
</dbReference>
<dbReference type="Pfam" id="PF02538">
    <property type="entry name" value="Hydantoinase_B"/>
    <property type="match status" value="1"/>
</dbReference>
<evidence type="ECO:0000259" key="1">
    <source>
        <dbReference type="Pfam" id="PF02538"/>
    </source>
</evidence>
<dbReference type="PANTHER" id="PTHR11365:SF23">
    <property type="entry name" value="HYPOTHETICAL 5-OXOPROLINASE (EUROFUNG)-RELATED"/>
    <property type="match status" value="1"/>
</dbReference>
<dbReference type="STRING" id="225324.SAMN02745126_00085"/>
<dbReference type="GO" id="GO:0006749">
    <property type="term" value="P:glutathione metabolic process"/>
    <property type="evidence" value="ECO:0007669"/>
    <property type="project" value="TreeGrafter"/>
</dbReference>
<keyword evidence="3" id="KW-1185">Reference proteome</keyword>
<dbReference type="OrthoDB" id="9761586at2"/>
<dbReference type="GO" id="GO:0017168">
    <property type="term" value="F:5-oxoprolinase (ATP-hydrolyzing) activity"/>
    <property type="evidence" value="ECO:0007669"/>
    <property type="project" value="TreeGrafter"/>
</dbReference>
<gene>
    <name evidence="2" type="ORF">SAMN02745126_00085</name>
</gene>
<reference evidence="3" key="1">
    <citation type="submission" date="2017-02" db="EMBL/GenBank/DDBJ databases">
        <authorList>
            <person name="Varghese N."/>
            <person name="Submissions S."/>
        </authorList>
    </citation>
    <scope>NUCLEOTIDE SEQUENCE [LARGE SCALE GENOMIC DNA]</scope>
    <source>
        <strain evidence="3">ATCC 27094</strain>
    </source>
</reference>
<organism evidence="2 3">
    <name type="scientific">Enhydrobacter aerosaccus</name>
    <dbReference type="NCBI Taxonomy" id="225324"/>
    <lineage>
        <taxon>Bacteria</taxon>
        <taxon>Pseudomonadati</taxon>
        <taxon>Pseudomonadota</taxon>
        <taxon>Alphaproteobacteria</taxon>
        <taxon>Hyphomicrobiales</taxon>
        <taxon>Enhydrobacter</taxon>
    </lineage>
</organism>
<evidence type="ECO:0000313" key="2">
    <source>
        <dbReference type="EMBL" id="SJZ30822.1"/>
    </source>
</evidence>
<feature type="domain" description="Hydantoinase B/oxoprolinase" evidence="1">
    <location>
        <begin position="11"/>
        <end position="541"/>
    </location>
</feature>
<accession>A0A1T4JL20</accession>
<dbReference type="InterPro" id="IPR045079">
    <property type="entry name" value="Oxoprolinase-like"/>
</dbReference>
<dbReference type="InterPro" id="IPR003692">
    <property type="entry name" value="Hydantoinase_B"/>
</dbReference>
<evidence type="ECO:0000313" key="3">
    <source>
        <dbReference type="Proteomes" id="UP000190092"/>
    </source>
</evidence>
<dbReference type="AlphaFoldDB" id="A0A1T4JL20"/>
<name>A0A1T4JL20_9HYPH</name>
<dbReference type="Proteomes" id="UP000190092">
    <property type="component" value="Unassembled WGS sequence"/>
</dbReference>